<dbReference type="SUPFAM" id="SSF53474">
    <property type="entry name" value="alpha/beta-Hydrolases"/>
    <property type="match status" value="1"/>
</dbReference>
<accession>A0ABR3J718</accession>
<comment type="similarity">
    <text evidence="2">Belongs to the AB hydrolase superfamily. Epoxide hydrolase family.</text>
</comment>
<dbReference type="Proteomes" id="UP001556367">
    <property type="component" value="Unassembled WGS sequence"/>
</dbReference>
<name>A0ABR3J718_9AGAR</name>
<evidence type="ECO:0000259" key="3">
    <source>
        <dbReference type="Pfam" id="PF00561"/>
    </source>
</evidence>
<protein>
    <recommendedName>
        <fullName evidence="3">AB hydrolase-1 domain-containing protein</fullName>
    </recommendedName>
</protein>
<comment type="caution">
    <text evidence="4">The sequence shown here is derived from an EMBL/GenBank/DDBJ whole genome shotgun (WGS) entry which is preliminary data.</text>
</comment>
<sequence length="350" mass="39190">MDPAHYKDLKTSRGVNYHYYVQQKSDGDSPVLLLLHGFPSTSYDWRFQVAFFKERGFGLIVPDMLGYGKTDKPTETEPYKGTLISKDIIDILDAENVRQAVVIGHDWGCKITGRLANLYPDRFLGFGFLAVGYSPPRPDFDLDVVLAQTKKAVGYELFGYWKFFSEPDAANLIEKNWDSFFSALFPADPKLWVSIIGPTGALKEWIASGKTTDVAPWLTEEVSFFVSSSIVPLTGSLFQDRKIQTDGLLSTGGIAGSLCWYKILTSGINAEDDKSIPVESYVLEKPVFFGGAKRDYIALSAFGKQGVSQATKNHVIKEFDASHWVHLEKKDEVNDALLDWIEITVLKTRQ</sequence>
<organism evidence="4 5">
    <name type="scientific">Hohenbuehelia grisea</name>
    <dbReference type="NCBI Taxonomy" id="104357"/>
    <lineage>
        <taxon>Eukaryota</taxon>
        <taxon>Fungi</taxon>
        <taxon>Dikarya</taxon>
        <taxon>Basidiomycota</taxon>
        <taxon>Agaricomycotina</taxon>
        <taxon>Agaricomycetes</taxon>
        <taxon>Agaricomycetidae</taxon>
        <taxon>Agaricales</taxon>
        <taxon>Pleurotineae</taxon>
        <taxon>Pleurotaceae</taxon>
        <taxon>Hohenbuehelia</taxon>
    </lineage>
</organism>
<evidence type="ECO:0000313" key="4">
    <source>
        <dbReference type="EMBL" id="KAL0951357.1"/>
    </source>
</evidence>
<dbReference type="PANTHER" id="PTHR43329">
    <property type="entry name" value="EPOXIDE HYDROLASE"/>
    <property type="match status" value="1"/>
</dbReference>
<evidence type="ECO:0000256" key="1">
    <source>
        <dbReference type="ARBA" id="ARBA00022801"/>
    </source>
</evidence>
<evidence type="ECO:0000313" key="5">
    <source>
        <dbReference type="Proteomes" id="UP001556367"/>
    </source>
</evidence>
<dbReference type="PRINTS" id="PR00412">
    <property type="entry name" value="EPOXHYDRLASE"/>
</dbReference>
<keyword evidence="5" id="KW-1185">Reference proteome</keyword>
<dbReference type="InterPro" id="IPR029058">
    <property type="entry name" value="AB_hydrolase_fold"/>
</dbReference>
<feature type="domain" description="AB hydrolase-1" evidence="3">
    <location>
        <begin position="30"/>
        <end position="329"/>
    </location>
</feature>
<dbReference type="InterPro" id="IPR000639">
    <property type="entry name" value="Epox_hydrolase-like"/>
</dbReference>
<proteinExistence type="inferred from homology"/>
<keyword evidence="1" id="KW-0378">Hydrolase</keyword>
<dbReference type="InterPro" id="IPR000073">
    <property type="entry name" value="AB_hydrolase_1"/>
</dbReference>
<evidence type="ECO:0000256" key="2">
    <source>
        <dbReference type="ARBA" id="ARBA00038334"/>
    </source>
</evidence>
<reference evidence="5" key="1">
    <citation type="submission" date="2024-06" db="EMBL/GenBank/DDBJ databases">
        <title>Multi-omics analyses provide insights into the biosynthesis of the anticancer antibiotic pleurotin in Hohenbuehelia grisea.</title>
        <authorList>
            <person name="Weaver J.A."/>
            <person name="Alberti F."/>
        </authorList>
    </citation>
    <scope>NUCLEOTIDE SEQUENCE [LARGE SCALE GENOMIC DNA]</scope>
    <source>
        <strain evidence="5">T-177</strain>
    </source>
</reference>
<dbReference type="Gene3D" id="3.40.50.1820">
    <property type="entry name" value="alpha/beta hydrolase"/>
    <property type="match status" value="1"/>
</dbReference>
<gene>
    <name evidence="4" type="ORF">HGRIS_008061</name>
</gene>
<dbReference type="EMBL" id="JASNQZ010000011">
    <property type="protein sequence ID" value="KAL0951357.1"/>
    <property type="molecule type" value="Genomic_DNA"/>
</dbReference>
<dbReference type="Pfam" id="PF00561">
    <property type="entry name" value="Abhydrolase_1"/>
    <property type="match status" value="1"/>
</dbReference>